<dbReference type="PROSITE" id="PS50056">
    <property type="entry name" value="TYR_PHOSPHATASE_2"/>
    <property type="match status" value="1"/>
</dbReference>
<name>A0A0D2AFL4_9PEZI</name>
<dbReference type="EMBL" id="KN847538">
    <property type="protein sequence ID" value="KIW05280.1"/>
    <property type="molecule type" value="Genomic_DNA"/>
</dbReference>
<feature type="domain" description="Tyrosine specific protein phosphatases" evidence="1">
    <location>
        <begin position="155"/>
        <end position="204"/>
    </location>
</feature>
<dbReference type="InterPro" id="IPR029021">
    <property type="entry name" value="Prot-tyrosine_phosphatase-like"/>
</dbReference>
<dbReference type="VEuPathDB" id="FungiDB:PV09_03808"/>
<dbReference type="AlphaFoldDB" id="A0A0D2AFL4"/>
<dbReference type="SUPFAM" id="SSF52799">
    <property type="entry name" value="(Phosphotyrosine protein) phosphatases II"/>
    <property type="match status" value="1"/>
</dbReference>
<evidence type="ECO:0000259" key="1">
    <source>
        <dbReference type="PROSITE" id="PS50056"/>
    </source>
</evidence>
<organism evidence="2 3">
    <name type="scientific">Verruconis gallopava</name>
    <dbReference type="NCBI Taxonomy" id="253628"/>
    <lineage>
        <taxon>Eukaryota</taxon>
        <taxon>Fungi</taxon>
        <taxon>Dikarya</taxon>
        <taxon>Ascomycota</taxon>
        <taxon>Pezizomycotina</taxon>
        <taxon>Dothideomycetes</taxon>
        <taxon>Pleosporomycetidae</taxon>
        <taxon>Venturiales</taxon>
        <taxon>Sympoventuriaceae</taxon>
        <taxon>Verruconis</taxon>
    </lineage>
</organism>
<reference evidence="2 3" key="1">
    <citation type="submission" date="2015-01" db="EMBL/GenBank/DDBJ databases">
        <title>The Genome Sequence of Ochroconis gallopava CBS43764.</title>
        <authorList>
            <consortium name="The Broad Institute Genomics Platform"/>
            <person name="Cuomo C."/>
            <person name="de Hoog S."/>
            <person name="Gorbushina A."/>
            <person name="Stielow B."/>
            <person name="Teixiera M."/>
            <person name="Abouelleil A."/>
            <person name="Chapman S.B."/>
            <person name="Priest M."/>
            <person name="Young S.K."/>
            <person name="Wortman J."/>
            <person name="Nusbaum C."/>
            <person name="Birren B."/>
        </authorList>
    </citation>
    <scope>NUCLEOTIDE SEQUENCE [LARGE SCALE GENOMIC DNA]</scope>
    <source>
        <strain evidence="2 3">CBS 43764</strain>
    </source>
</reference>
<dbReference type="Pfam" id="PF13350">
    <property type="entry name" value="Y_phosphatase3"/>
    <property type="match status" value="1"/>
</dbReference>
<dbReference type="HOGENOM" id="CLU_057546_1_3_1"/>
<protein>
    <recommendedName>
        <fullName evidence="1">Tyrosine specific protein phosphatases domain-containing protein</fullName>
    </recommendedName>
</protein>
<dbReference type="Gene3D" id="3.90.190.10">
    <property type="entry name" value="Protein tyrosine phosphatase superfamily"/>
    <property type="match status" value="1"/>
</dbReference>
<dbReference type="InterPro" id="IPR026893">
    <property type="entry name" value="Tyr/Ser_Pase_IphP-type"/>
</dbReference>
<dbReference type="Proteomes" id="UP000053259">
    <property type="component" value="Unassembled WGS sequence"/>
</dbReference>
<evidence type="ECO:0000313" key="2">
    <source>
        <dbReference type="EMBL" id="KIW05280.1"/>
    </source>
</evidence>
<keyword evidence="3" id="KW-1185">Reference proteome</keyword>
<evidence type="ECO:0000313" key="3">
    <source>
        <dbReference type="Proteomes" id="UP000053259"/>
    </source>
</evidence>
<dbReference type="GeneID" id="27311781"/>
<dbReference type="PANTHER" id="PTHR31126">
    <property type="entry name" value="TYROSINE-PROTEIN PHOSPHATASE"/>
    <property type="match status" value="1"/>
</dbReference>
<dbReference type="STRING" id="253628.A0A0D2AFL4"/>
<dbReference type="OrthoDB" id="449382at2759"/>
<proteinExistence type="predicted"/>
<dbReference type="InParanoid" id="A0A0D2AFL4"/>
<sequence length="291" mass="32300">MSDLAAPVHEADVKPHEAVDLEALARLPMAETIPDNILAAGLATPPFVSLPGSLNLRDLGLLPRSRIKPGLVYRSGSLHNIPPSAFARLRDELGIKSVFDLRHRGERQRFPEPGIEGVDMVWLESTTPVRHVNPSDYVAGGGIPGFVADYIEILKLFAPRYRQILERLRDRPGEGVLWHCTAGKDRAGVMAILLHGLVEHDVDLIGYDYSLTRIGVEPEREMLTAVLKNWLGDDAMRQPGIINLGSTNPGIAAAFVSVVQEEYGNFWNYCRQEMGLTEDDLKQVVRNIKRE</sequence>
<dbReference type="GO" id="GO:0004721">
    <property type="term" value="F:phosphoprotein phosphatase activity"/>
    <property type="evidence" value="ECO:0007669"/>
    <property type="project" value="InterPro"/>
</dbReference>
<dbReference type="RefSeq" id="XP_016215149.1">
    <property type="nucleotide sequence ID" value="XM_016357060.1"/>
</dbReference>
<gene>
    <name evidence="2" type="ORF">PV09_03808</name>
</gene>
<dbReference type="InterPro" id="IPR000387">
    <property type="entry name" value="Tyr_Pase_dom"/>
</dbReference>
<dbReference type="PANTHER" id="PTHR31126:SF1">
    <property type="entry name" value="TYROSINE SPECIFIC PROTEIN PHOSPHATASES DOMAIN-CONTAINING PROTEIN"/>
    <property type="match status" value="1"/>
</dbReference>
<accession>A0A0D2AFL4</accession>